<name>A0ABR2IF44_9PEZI</name>
<dbReference type="Proteomes" id="UP001390339">
    <property type="component" value="Unassembled WGS sequence"/>
</dbReference>
<proteinExistence type="predicted"/>
<accession>A0ABR2IF44</accession>
<dbReference type="EMBL" id="JAPCWZ010000005">
    <property type="protein sequence ID" value="KAK8862195.1"/>
    <property type="molecule type" value="Genomic_DNA"/>
</dbReference>
<gene>
    <name evidence="1" type="ORF">PGQ11_008430</name>
</gene>
<evidence type="ECO:0000313" key="1">
    <source>
        <dbReference type="EMBL" id="KAK8862195.1"/>
    </source>
</evidence>
<reference evidence="1 2" key="1">
    <citation type="journal article" date="2024" name="IMA Fungus">
        <title>Apiospora arundinis, a panoply of carbohydrate-active enzymes and secondary metabolites.</title>
        <authorList>
            <person name="Sorensen T."/>
            <person name="Petersen C."/>
            <person name="Muurmann A.T."/>
            <person name="Christiansen J.V."/>
            <person name="Brundto M.L."/>
            <person name="Overgaard C.K."/>
            <person name="Boysen A.T."/>
            <person name="Wollenberg R.D."/>
            <person name="Larsen T.O."/>
            <person name="Sorensen J.L."/>
            <person name="Nielsen K.L."/>
            <person name="Sondergaard T.E."/>
        </authorList>
    </citation>
    <scope>NUCLEOTIDE SEQUENCE [LARGE SCALE GENOMIC DNA]</scope>
    <source>
        <strain evidence="1 2">AAU 773</strain>
    </source>
</reference>
<comment type="caution">
    <text evidence="1">The sequence shown here is derived from an EMBL/GenBank/DDBJ whole genome shotgun (WGS) entry which is preliminary data.</text>
</comment>
<organism evidence="1 2">
    <name type="scientific">Apiospora arundinis</name>
    <dbReference type="NCBI Taxonomy" id="335852"/>
    <lineage>
        <taxon>Eukaryota</taxon>
        <taxon>Fungi</taxon>
        <taxon>Dikarya</taxon>
        <taxon>Ascomycota</taxon>
        <taxon>Pezizomycotina</taxon>
        <taxon>Sordariomycetes</taxon>
        <taxon>Xylariomycetidae</taxon>
        <taxon>Amphisphaeriales</taxon>
        <taxon>Apiosporaceae</taxon>
        <taxon>Apiospora</taxon>
    </lineage>
</organism>
<protein>
    <submittedName>
        <fullName evidence="1">Uncharacterized protein</fullName>
    </submittedName>
</protein>
<evidence type="ECO:0000313" key="2">
    <source>
        <dbReference type="Proteomes" id="UP001390339"/>
    </source>
</evidence>
<keyword evidence="2" id="KW-1185">Reference proteome</keyword>
<sequence length="80" mass="8437">MEQNSIGVFDEGPQVPDLEHLSCYTEKVFSDCAHANFANGIGKADEIPGAGVDIGSTNSIMTRYAQQVTGGSFLNPGAFL</sequence>